<proteinExistence type="predicted"/>
<feature type="transmembrane region" description="Helical" evidence="1">
    <location>
        <begin position="12"/>
        <end position="37"/>
    </location>
</feature>
<keyword evidence="1" id="KW-1133">Transmembrane helix</keyword>
<protein>
    <submittedName>
        <fullName evidence="2">Uncharacterized protein</fullName>
    </submittedName>
</protein>
<reference evidence="2" key="1">
    <citation type="thesis" date="2021" institute="BYU ScholarsArchive" country="Provo, UT, USA">
        <title>Applications of and Algorithms for Genome Assembly and Genomic Analyses with an Emphasis on Marine Teleosts.</title>
        <authorList>
            <person name="Pickett B.D."/>
        </authorList>
    </citation>
    <scope>NUCLEOTIDE SEQUENCE</scope>
    <source>
        <strain evidence="2">HI-2016</strain>
    </source>
</reference>
<keyword evidence="1" id="KW-0812">Transmembrane</keyword>
<dbReference type="OrthoDB" id="10495186at2759"/>
<evidence type="ECO:0000313" key="2">
    <source>
        <dbReference type="EMBL" id="KAG9335349.1"/>
    </source>
</evidence>
<keyword evidence="3" id="KW-1185">Reference proteome</keyword>
<dbReference type="Proteomes" id="UP000824540">
    <property type="component" value="Unassembled WGS sequence"/>
</dbReference>
<evidence type="ECO:0000313" key="3">
    <source>
        <dbReference type="Proteomes" id="UP000824540"/>
    </source>
</evidence>
<dbReference type="AlphaFoldDB" id="A0A8T2N4J8"/>
<keyword evidence="1" id="KW-0472">Membrane</keyword>
<organism evidence="2 3">
    <name type="scientific">Albula glossodonta</name>
    <name type="common">roundjaw bonefish</name>
    <dbReference type="NCBI Taxonomy" id="121402"/>
    <lineage>
        <taxon>Eukaryota</taxon>
        <taxon>Metazoa</taxon>
        <taxon>Chordata</taxon>
        <taxon>Craniata</taxon>
        <taxon>Vertebrata</taxon>
        <taxon>Euteleostomi</taxon>
        <taxon>Actinopterygii</taxon>
        <taxon>Neopterygii</taxon>
        <taxon>Teleostei</taxon>
        <taxon>Albuliformes</taxon>
        <taxon>Albulidae</taxon>
        <taxon>Albula</taxon>
    </lineage>
</organism>
<gene>
    <name evidence="2" type="ORF">JZ751_005351</name>
</gene>
<name>A0A8T2N4J8_9TELE</name>
<comment type="caution">
    <text evidence="2">The sequence shown here is derived from an EMBL/GenBank/DDBJ whole genome shotgun (WGS) entry which is preliminary data.</text>
</comment>
<accession>A0A8T2N4J8</accession>
<dbReference type="EMBL" id="JAFBMS010000122">
    <property type="protein sequence ID" value="KAG9335349.1"/>
    <property type="molecule type" value="Genomic_DNA"/>
</dbReference>
<evidence type="ECO:0000256" key="1">
    <source>
        <dbReference type="SAM" id="Phobius"/>
    </source>
</evidence>
<sequence length="127" mass="14147">MVEFLWLTTLFLHGGVGLVGFGLGFWHFSTMITSIVINKRKDTEPKPITKYKFSVQLQYKCFYGGILRDINRINLAVKLRGVVVSIQHAHNDAGCAGARGDSSVYSGLHRYSSSDDSFTNTSPKLVF</sequence>